<dbReference type="EC" id="2.7.12.2" evidence="7"/>
<evidence type="ECO:0000256" key="2">
    <source>
        <dbReference type="ARBA" id="ARBA00022679"/>
    </source>
</evidence>
<dbReference type="Pfam" id="PF00069">
    <property type="entry name" value="Pkinase"/>
    <property type="match status" value="1"/>
</dbReference>
<dbReference type="PANTHER" id="PTHR48013">
    <property type="entry name" value="DUAL SPECIFICITY MITOGEN-ACTIVATED PROTEIN KINASE KINASE 5-RELATED"/>
    <property type="match status" value="1"/>
</dbReference>
<sequence length="347" mass="38644">MQIQLDGSGPVDMDLQPPSFTLSQSGTFVKEDFVINRQGIAAVNGNEVARVVGLRLQDLELLEVLGKGASSLVRRAMHKPSETELAVKVINVFDKGKRDQLLRELRTLYSSAYQWLVSFHDCLYDDGAMYIVLEYMDGGSLADILMAAQLTGSGPLSEMVLGKLAARTLEGLNYLHRERHQVHRDIKPGNILLNSRGEVKISDFGLSAELDSTKEMCATFIGTHAYMSPERLGGKPYGFASDIWSLGITLVECALGQFPYTAYTGSNYFVLLSQILNDPPPQLPETFSGEFRDFVLQCLCKDPEQRPTAQQLLQHPFIRLNSDDLRPFDMAGFVRQVMEMRQKAPSS</sequence>
<dbReference type="PROSITE" id="PS00107">
    <property type="entry name" value="PROTEIN_KINASE_ATP"/>
    <property type="match status" value="1"/>
</dbReference>
<evidence type="ECO:0000256" key="8">
    <source>
        <dbReference type="ARBA" id="ARBA00049014"/>
    </source>
</evidence>
<gene>
    <name evidence="13" type="ORF">CBRE1094_LOCUS16459</name>
</gene>
<dbReference type="SUPFAM" id="SSF56112">
    <property type="entry name" value="Protein kinase-like (PK-like)"/>
    <property type="match status" value="1"/>
</dbReference>
<keyword evidence="2" id="KW-0808">Transferase</keyword>
<evidence type="ECO:0000256" key="3">
    <source>
        <dbReference type="ARBA" id="ARBA00022741"/>
    </source>
</evidence>
<evidence type="ECO:0000256" key="10">
    <source>
        <dbReference type="ARBA" id="ARBA00051693"/>
    </source>
</evidence>
<keyword evidence="4" id="KW-0418">Kinase</keyword>
<protein>
    <recommendedName>
        <fullName evidence="7">mitogen-activated protein kinase kinase</fullName>
        <ecNumber evidence="7">2.7.12.2</ecNumber>
    </recommendedName>
</protein>
<dbReference type="EMBL" id="HBGU01030140">
    <property type="protein sequence ID" value="CAD9452070.1"/>
    <property type="molecule type" value="Transcribed_RNA"/>
</dbReference>
<evidence type="ECO:0000256" key="4">
    <source>
        <dbReference type="ARBA" id="ARBA00022777"/>
    </source>
</evidence>
<comment type="catalytic activity">
    <reaction evidence="10">
        <text>L-tyrosyl-[protein] + ATP = O-phospho-L-tyrosyl-[protein] + ADP + H(+)</text>
        <dbReference type="Rhea" id="RHEA:10596"/>
        <dbReference type="Rhea" id="RHEA-COMP:10136"/>
        <dbReference type="Rhea" id="RHEA-COMP:20101"/>
        <dbReference type="ChEBI" id="CHEBI:15378"/>
        <dbReference type="ChEBI" id="CHEBI:30616"/>
        <dbReference type="ChEBI" id="CHEBI:46858"/>
        <dbReference type="ChEBI" id="CHEBI:61978"/>
        <dbReference type="ChEBI" id="CHEBI:456216"/>
        <dbReference type="EC" id="2.7.12.2"/>
    </reaction>
</comment>
<evidence type="ECO:0000256" key="5">
    <source>
        <dbReference type="ARBA" id="ARBA00022840"/>
    </source>
</evidence>
<evidence type="ECO:0000256" key="7">
    <source>
        <dbReference type="ARBA" id="ARBA00038999"/>
    </source>
</evidence>
<accession>A0A7S2GGA6</accession>
<comment type="catalytic activity">
    <reaction evidence="8">
        <text>L-seryl-[protein] + ATP = O-phospho-L-seryl-[protein] + ADP + H(+)</text>
        <dbReference type="Rhea" id="RHEA:17989"/>
        <dbReference type="Rhea" id="RHEA-COMP:9863"/>
        <dbReference type="Rhea" id="RHEA-COMP:11604"/>
        <dbReference type="ChEBI" id="CHEBI:15378"/>
        <dbReference type="ChEBI" id="CHEBI:29999"/>
        <dbReference type="ChEBI" id="CHEBI:30616"/>
        <dbReference type="ChEBI" id="CHEBI:83421"/>
        <dbReference type="ChEBI" id="CHEBI:456216"/>
        <dbReference type="EC" id="2.7.12.2"/>
    </reaction>
</comment>
<dbReference type="FunFam" id="1.10.510.10:FF:000432">
    <property type="entry name" value="mitogen-activated protein kinase kinase 3"/>
    <property type="match status" value="1"/>
</dbReference>
<evidence type="ECO:0000256" key="11">
    <source>
        <dbReference type="PROSITE-ProRule" id="PRU10141"/>
    </source>
</evidence>
<comment type="similarity">
    <text evidence="6">Belongs to the protein kinase superfamily. STE Ser/Thr protein kinase family. MAP kinase kinase subfamily.</text>
</comment>
<evidence type="ECO:0000313" key="13">
    <source>
        <dbReference type="EMBL" id="CAD9452070.1"/>
    </source>
</evidence>
<evidence type="ECO:0000256" key="6">
    <source>
        <dbReference type="ARBA" id="ARBA00038035"/>
    </source>
</evidence>
<dbReference type="InterPro" id="IPR000719">
    <property type="entry name" value="Prot_kinase_dom"/>
</dbReference>
<evidence type="ECO:0000256" key="9">
    <source>
        <dbReference type="ARBA" id="ARBA00049299"/>
    </source>
</evidence>
<organism evidence="13">
    <name type="scientific">Haptolina brevifila</name>
    <dbReference type="NCBI Taxonomy" id="156173"/>
    <lineage>
        <taxon>Eukaryota</taxon>
        <taxon>Haptista</taxon>
        <taxon>Haptophyta</taxon>
        <taxon>Prymnesiophyceae</taxon>
        <taxon>Prymnesiales</taxon>
        <taxon>Prymnesiaceae</taxon>
        <taxon>Haptolina</taxon>
    </lineage>
</organism>
<dbReference type="AlphaFoldDB" id="A0A7S2GGA6"/>
<dbReference type="GO" id="GO:0004708">
    <property type="term" value="F:MAP kinase kinase activity"/>
    <property type="evidence" value="ECO:0007669"/>
    <property type="project" value="UniProtKB-EC"/>
</dbReference>
<dbReference type="PROSITE" id="PS50011">
    <property type="entry name" value="PROTEIN_KINASE_DOM"/>
    <property type="match status" value="1"/>
</dbReference>
<dbReference type="GO" id="GO:0005524">
    <property type="term" value="F:ATP binding"/>
    <property type="evidence" value="ECO:0007669"/>
    <property type="project" value="UniProtKB-UniRule"/>
</dbReference>
<feature type="domain" description="Protein kinase" evidence="12">
    <location>
        <begin position="59"/>
        <end position="318"/>
    </location>
</feature>
<comment type="catalytic activity">
    <reaction evidence="9">
        <text>L-threonyl-[protein] + ATP = O-phospho-L-threonyl-[protein] + ADP + H(+)</text>
        <dbReference type="Rhea" id="RHEA:46608"/>
        <dbReference type="Rhea" id="RHEA-COMP:11060"/>
        <dbReference type="Rhea" id="RHEA-COMP:11605"/>
        <dbReference type="ChEBI" id="CHEBI:15378"/>
        <dbReference type="ChEBI" id="CHEBI:30013"/>
        <dbReference type="ChEBI" id="CHEBI:30616"/>
        <dbReference type="ChEBI" id="CHEBI:61977"/>
        <dbReference type="ChEBI" id="CHEBI:456216"/>
        <dbReference type="EC" id="2.7.12.2"/>
    </reaction>
</comment>
<dbReference type="Gene3D" id="3.30.200.20">
    <property type="entry name" value="Phosphorylase Kinase, domain 1"/>
    <property type="match status" value="1"/>
</dbReference>
<dbReference type="CDD" id="cd06623">
    <property type="entry name" value="PKc_MAPKK_plant_like"/>
    <property type="match status" value="1"/>
</dbReference>
<dbReference type="GO" id="GO:0004674">
    <property type="term" value="F:protein serine/threonine kinase activity"/>
    <property type="evidence" value="ECO:0007669"/>
    <property type="project" value="UniProtKB-KW"/>
</dbReference>
<dbReference type="PANTHER" id="PTHR48013:SF9">
    <property type="entry name" value="DUAL SPECIFICITY MITOGEN-ACTIVATED PROTEIN KINASE KINASE 5"/>
    <property type="match status" value="1"/>
</dbReference>
<keyword evidence="3 11" id="KW-0547">Nucleotide-binding</keyword>
<dbReference type="SMART" id="SM00220">
    <property type="entry name" value="S_TKc"/>
    <property type="match status" value="1"/>
</dbReference>
<dbReference type="InterPro" id="IPR017441">
    <property type="entry name" value="Protein_kinase_ATP_BS"/>
</dbReference>
<dbReference type="Gene3D" id="1.10.510.10">
    <property type="entry name" value="Transferase(Phosphotransferase) domain 1"/>
    <property type="match status" value="1"/>
</dbReference>
<evidence type="ECO:0000259" key="12">
    <source>
        <dbReference type="PROSITE" id="PS50011"/>
    </source>
</evidence>
<keyword evidence="5 11" id="KW-0067">ATP-binding</keyword>
<name>A0A7S2GGA6_9EUKA</name>
<proteinExistence type="inferred from homology"/>
<reference evidence="13" key="1">
    <citation type="submission" date="2021-01" db="EMBL/GenBank/DDBJ databases">
        <authorList>
            <person name="Corre E."/>
            <person name="Pelletier E."/>
            <person name="Niang G."/>
            <person name="Scheremetjew M."/>
            <person name="Finn R."/>
            <person name="Kale V."/>
            <person name="Holt S."/>
            <person name="Cochrane G."/>
            <person name="Meng A."/>
            <person name="Brown T."/>
            <person name="Cohen L."/>
        </authorList>
    </citation>
    <scope>NUCLEOTIDE SEQUENCE</scope>
    <source>
        <strain evidence="13">UTEX LB 985</strain>
    </source>
</reference>
<dbReference type="InterPro" id="IPR011009">
    <property type="entry name" value="Kinase-like_dom_sf"/>
</dbReference>
<evidence type="ECO:0000256" key="1">
    <source>
        <dbReference type="ARBA" id="ARBA00022527"/>
    </source>
</evidence>
<keyword evidence="1" id="KW-0723">Serine/threonine-protein kinase</keyword>
<feature type="binding site" evidence="11">
    <location>
        <position position="88"/>
    </location>
    <ligand>
        <name>ATP</name>
        <dbReference type="ChEBI" id="CHEBI:30616"/>
    </ligand>
</feature>